<organism evidence="2">
    <name type="scientific">marine sediment metagenome</name>
    <dbReference type="NCBI Taxonomy" id="412755"/>
    <lineage>
        <taxon>unclassified sequences</taxon>
        <taxon>metagenomes</taxon>
        <taxon>ecological metagenomes</taxon>
    </lineage>
</organism>
<name>A0A0F9PHZ2_9ZZZZ</name>
<feature type="region of interest" description="Disordered" evidence="1">
    <location>
        <begin position="43"/>
        <end position="109"/>
    </location>
</feature>
<protein>
    <submittedName>
        <fullName evidence="2">Uncharacterized protein</fullName>
    </submittedName>
</protein>
<proteinExistence type="predicted"/>
<dbReference type="AlphaFoldDB" id="A0A0F9PHZ2"/>
<reference evidence="2" key="1">
    <citation type="journal article" date="2015" name="Nature">
        <title>Complex archaea that bridge the gap between prokaryotes and eukaryotes.</title>
        <authorList>
            <person name="Spang A."/>
            <person name="Saw J.H."/>
            <person name="Jorgensen S.L."/>
            <person name="Zaremba-Niedzwiedzka K."/>
            <person name="Martijn J."/>
            <person name="Lind A.E."/>
            <person name="van Eijk R."/>
            <person name="Schleper C."/>
            <person name="Guy L."/>
            <person name="Ettema T.J."/>
        </authorList>
    </citation>
    <scope>NUCLEOTIDE SEQUENCE</scope>
</reference>
<evidence type="ECO:0000313" key="2">
    <source>
        <dbReference type="EMBL" id="KKN29769.1"/>
    </source>
</evidence>
<gene>
    <name evidence="2" type="ORF">LCGC14_0840670</name>
</gene>
<accession>A0A0F9PHZ2</accession>
<dbReference type="EMBL" id="LAZR01002459">
    <property type="protein sequence ID" value="KKN29769.1"/>
    <property type="molecule type" value="Genomic_DNA"/>
</dbReference>
<sequence>MKGLDKLKKLGRPALVDMAKKLGCKTHSGLNKTQLASRILKKQKLSELEEPGPSIQPELELEPESERKPEFESLATEAPEIEPELPQDEKQGPGGYREGAGRTPGLTDEKARVQRVLGNEVPDPTIKFAFECLFDGWESAVGVKGIALSKDEVTLIAVPTTNLKEYYFPGLNISPALELWIGLAIGVKAIVQSRIALIRETRKAEPVTESVEPGDEQKT</sequence>
<evidence type="ECO:0000256" key="1">
    <source>
        <dbReference type="SAM" id="MobiDB-lite"/>
    </source>
</evidence>
<comment type="caution">
    <text evidence="2">The sequence shown here is derived from an EMBL/GenBank/DDBJ whole genome shotgun (WGS) entry which is preliminary data.</text>
</comment>